<name>A0A1F5H3P2_9BACT</name>
<evidence type="ECO:0008006" key="3">
    <source>
        <dbReference type="Google" id="ProtNLM"/>
    </source>
</evidence>
<reference evidence="1 2" key="1">
    <citation type="journal article" date="2016" name="Nat. Commun.">
        <title>Thousands of microbial genomes shed light on interconnected biogeochemical processes in an aquifer system.</title>
        <authorList>
            <person name="Anantharaman K."/>
            <person name="Brown C.T."/>
            <person name="Hug L.A."/>
            <person name="Sharon I."/>
            <person name="Castelle C.J."/>
            <person name="Probst A.J."/>
            <person name="Thomas B.C."/>
            <person name="Singh A."/>
            <person name="Wilkins M.J."/>
            <person name="Karaoz U."/>
            <person name="Brodie E.L."/>
            <person name="Williams K.H."/>
            <person name="Hubbard S.S."/>
            <person name="Banfield J.F."/>
        </authorList>
    </citation>
    <scope>NUCLEOTIDE SEQUENCE [LARGE SCALE GENOMIC DNA]</scope>
</reference>
<evidence type="ECO:0000313" key="1">
    <source>
        <dbReference type="EMBL" id="OGD98664.1"/>
    </source>
</evidence>
<dbReference type="Proteomes" id="UP000178393">
    <property type="component" value="Unassembled WGS sequence"/>
</dbReference>
<evidence type="ECO:0000313" key="2">
    <source>
        <dbReference type="Proteomes" id="UP000178393"/>
    </source>
</evidence>
<dbReference type="InterPro" id="IPR010297">
    <property type="entry name" value="DUF900_hydrolase"/>
</dbReference>
<dbReference type="EMBL" id="MFBH01000043">
    <property type="protein sequence ID" value="OGD98664.1"/>
    <property type="molecule type" value="Genomic_DNA"/>
</dbReference>
<dbReference type="Pfam" id="PF05990">
    <property type="entry name" value="DUF900"/>
    <property type="match status" value="1"/>
</dbReference>
<dbReference type="AlphaFoldDB" id="A0A1F5H3P2"/>
<protein>
    <recommendedName>
        <fullName evidence="3">Alpha/beta hydrolase</fullName>
    </recommendedName>
</protein>
<comment type="caution">
    <text evidence="1">The sequence shown here is derived from an EMBL/GenBank/DDBJ whole genome shotgun (WGS) entry which is preliminary data.</text>
</comment>
<proteinExistence type="predicted"/>
<organism evidence="1 2">
    <name type="scientific">Candidatus Curtissbacteria bacterium RIFCSPHIGHO2_12_41_11</name>
    <dbReference type="NCBI Taxonomy" id="1797718"/>
    <lineage>
        <taxon>Bacteria</taxon>
        <taxon>Candidatus Curtissiibacteriota</taxon>
    </lineage>
</organism>
<accession>A0A1F5H3P2</accession>
<sequence>MKHYIITNRQVNKDNSGKEYINPDGEEMASDNLRFAEYDDEKRLITLYPDIPIGEIVDYGFSIKGKKSDELLGTACFFSNLYKDMCKSTKRTKKTERTEGNDTLLFIHGFNNDLEDVLGTIKTLKEKYINNKSPIARIVMFTCPSNGDLREYRDDQRDA</sequence>
<gene>
    <name evidence="1" type="ORF">A2W45_00745</name>
</gene>